<dbReference type="AlphaFoldDB" id="L7VRZ4"/>
<dbReference type="EC" id="1.8.1.9" evidence="6"/>
<keyword evidence="1" id="KW-0489">Methyltransferase</keyword>
<organism evidence="6">
    <name type="scientific">uncultured bacterium A1Q1_fos_2116</name>
    <dbReference type="NCBI Taxonomy" id="1256564"/>
    <lineage>
        <taxon>Bacteria</taxon>
        <taxon>environmental samples</taxon>
    </lineage>
</organism>
<protein>
    <submittedName>
        <fullName evidence="6">Thioredoxin reductase</fullName>
        <ecNumber evidence="6">1.8.1.9</ecNumber>
    </submittedName>
</protein>
<feature type="region of interest" description="Disordered" evidence="4">
    <location>
        <begin position="1"/>
        <end position="22"/>
    </location>
</feature>
<sequence length="226" mass="24659">MTHIEQPGHSTAPTSAEEMSGEEFWDRRYSESTQIWSGNPNAALVAMIRDRATGTALDVGCGEGADAIWLAEKGWAVTGIDISQLALDRAQEAAQRRQVGKSIAWQRLDLTSDSPQGEFNLVSAIFLQSPIGFPREAILRRLCANVAPGGLLLIVGHAKWPPWSRHAEHDAQRPDPLNAAETLAALELDEGRWLVEQCADQTREVTAPDGTPAELIDAVVLARRIH</sequence>
<dbReference type="Gene3D" id="3.40.50.150">
    <property type="entry name" value="Vaccinia Virus protein VP39"/>
    <property type="match status" value="1"/>
</dbReference>
<dbReference type="SUPFAM" id="SSF53335">
    <property type="entry name" value="S-adenosyl-L-methionine-dependent methyltransferases"/>
    <property type="match status" value="1"/>
</dbReference>
<proteinExistence type="predicted"/>
<keyword evidence="3" id="KW-0949">S-adenosyl-L-methionine</keyword>
<dbReference type="GO" id="GO:0032259">
    <property type="term" value="P:methylation"/>
    <property type="evidence" value="ECO:0007669"/>
    <property type="project" value="UniProtKB-KW"/>
</dbReference>
<evidence type="ECO:0000256" key="2">
    <source>
        <dbReference type="ARBA" id="ARBA00022679"/>
    </source>
</evidence>
<name>L7VRZ4_9BACT</name>
<dbReference type="CDD" id="cd02440">
    <property type="entry name" value="AdoMet_MTases"/>
    <property type="match status" value="1"/>
</dbReference>
<evidence type="ECO:0000256" key="1">
    <source>
        <dbReference type="ARBA" id="ARBA00022603"/>
    </source>
</evidence>
<evidence type="ECO:0000313" key="6">
    <source>
        <dbReference type="EMBL" id="AGC71797.1"/>
    </source>
</evidence>
<accession>L7VRZ4</accession>
<evidence type="ECO:0000256" key="4">
    <source>
        <dbReference type="SAM" id="MobiDB-lite"/>
    </source>
</evidence>
<dbReference type="InterPro" id="IPR041698">
    <property type="entry name" value="Methyltransf_25"/>
</dbReference>
<evidence type="ECO:0000259" key="5">
    <source>
        <dbReference type="Pfam" id="PF13649"/>
    </source>
</evidence>
<keyword evidence="2" id="KW-0808">Transferase</keyword>
<dbReference type="InterPro" id="IPR029063">
    <property type="entry name" value="SAM-dependent_MTases_sf"/>
</dbReference>
<dbReference type="PANTHER" id="PTHR43464:SF19">
    <property type="entry name" value="UBIQUINONE BIOSYNTHESIS O-METHYLTRANSFERASE, MITOCHONDRIAL"/>
    <property type="match status" value="1"/>
</dbReference>
<dbReference type="GO" id="GO:0004791">
    <property type="term" value="F:thioredoxin-disulfide reductase (NADPH) activity"/>
    <property type="evidence" value="ECO:0007669"/>
    <property type="project" value="UniProtKB-EC"/>
</dbReference>
<keyword evidence="6" id="KW-0560">Oxidoreductase</keyword>
<dbReference type="Pfam" id="PF13649">
    <property type="entry name" value="Methyltransf_25"/>
    <property type="match status" value="1"/>
</dbReference>
<dbReference type="EMBL" id="JX649882">
    <property type="protein sequence ID" value="AGC71797.1"/>
    <property type="molecule type" value="Genomic_DNA"/>
</dbReference>
<feature type="domain" description="Methyltransferase" evidence="5">
    <location>
        <begin position="57"/>
        <end position="150"/>
    </location>
</feature>
<reference evidence="6" key="1">
    <citation type="submission" date="2012-09" db="EMBL/GenBank/DDBJ databases">
        <title>Metagenomic Characterization of a Microbial Community in Wastewater Detects High Levels of Antibiotic Resistance.</title>
        <authorList>
            <person name="Abrams M."/>
            <person name="Caldwell A."/>
            <person name="Vandaei E."/>
            <person name="Lee W."/>
            <person name="Perrott J."/>
            <person name="Khan S.Y."/>
            <person name="Ta J."/>
            <person name="Romero D."/>
            <person name="Nguyen V."/>
            <person name="Pourmand N."/>
            <person name="Ouverney C.C."/>
        </authorList>
    </citation>
    <scope>NUCLEOTIDE SEQUENCE</scope>
</reference>
<dbReference type="GO" id="GO:0008168">
    <property type="term" value="F:methyltransferase activity"/>
    <property type="evidence" value="ECO:0007669"/>
    <property type="project" value="UniProtKB-KW"/>
</dbReference>
<dbReference type="PANTHER" id="PTHR43464">
    <property type="entry name" value="METHYLTRANSFERASE"/>
    <property type="match status" value="1"/>
</dbReference>
<evidence type="ECO:0000256" key="3">
    <source>
        <dbReference type="ARBA" id="ARBA00022691"/>
    </source>
</evidence>